<comment type="caution">
    <text evidence="2">The sequence shown here is derived from an EMBL/GenBank/DDBJ whole genome shotgun (WGS) entry which is preliminary data.</text>
</comment>
<evidence type="ECO:0000313" key="3">
    <source>
        <dbReference type="Proteomes" id="UP001310890"/>
    </source>
</evidence>
<evidence type="ECO:0000259" key="1">
    <source>
        <dbReference type="Pfam" id="PF10441"/>
    </source>
</evidence>
<protein>
    <recommendedName>
        <fullName evidence="1">Nucleolar 27S pre-rRNA processing Urb2/Npa2 C-terminal domain-containing protein</fullName>
    </recommendedName>
</protein>
<dbReference type="EMBL" id="JAVRRL010000019">
    <property type="protein sequence ID" value="KAK5114122.1"/>
    <property type="molecule type" value="Genomic_DNA"/>
</dbReference>
<dbReference type="InterPro" id="IPR018849">
    <property type="entry name" value="Urb2/Npa2_C"/>
</dbReference>
<dbReference type="AlphaFoldDB" id="A0AAN7TKL7"/>
<reference evidence="2" key="1">
    <citation type="submission" date="2023-08" db="EMBL/GenBank/DDBJ databases">
        <title>Black Yeasts Isolated from many extreme environments.</title>
        <authorList>
            <person name="Coleine C."/>
            <person name="Stajich J.E."/>
            <person name="Selbmann L."/>
        </authorList>
    </citation>
    <scope>NUCLEOTIDE SEQUENCE</scope>
    <source>
        <strain evidence="2">CCFEE 5401</strain>
    </source>
</reference>
<dbReference type="Pfam" id="PF10441">
    <property type="entry name" value="Urb2"/>
    <property type="match status" value="1"/>
</dbReference>
<evidence type="ECO:0000313" key="2">
    <source>
        <dbReference type="EMBL" id="KAK5114122.1"/>
    </source>
</evidence>
<gene>
    <name evidence="2" type="ORF">LTR62_002692</name>
</gene>
<sequence>MAKSKAALEPSGSGPTSLARLKALDTLPDLASQLDEAGKLCTHGARAEMIAKWLLTKLQADSSARVTSGSWVLLQLVVRLLSPERLASLLGTSDLIQIVTTTVTDADGSIELTQASNDCLVVLLDISEGAHAATVKARLSVSAEKAAGFLGAWLGLLVKVCAALDDDRVASYVQTGIRVWTLRKHHAQEDELFGQHCLVPATALLHHSLPEMSTNSSSSKRGAGGAFAAEPKPLETLLARHVFLPARLAFLAQSSQKQQKNQPAKTISLTERLGTMKRAIGSPEQRSLPADSASIMLDITLRCIPAQNARQRTKERPWHETVFSALLHCLASLNSQAKQQPLLSMLRTLQKRGASLGRNTLLQLADEYGIGEANEILNWDVLAQLISLDAGAFARAEPGGKHLDATRLFTLISASADTDSPQPEILKERIVTPIMQAFADNRSLPLFIDLWHAQSRKVQSPNSVWLQLRDVFSHLIESHLTPGYIVEWLKRLRQSSEPAVWHSEAENSVNDDDSSETAVLEFGPHVPAGLQAIGTAQGLLSADCTVIAALLCGIRSPEFQDGVYIELDGLVDQLFRTRYALLDHTYSIWPLARHVLELWFPLWTVHQQKREDIVSRADELNATAITSLAKSYLGRLADKTASNDMSQTKAQDICYYLATATRLFQPYCPSSQGIMDSVVSRAGDTELVQAVMSEELEETAYSGNEVKGLKLKAEMHGHAMQESGSVQTQTASPQVAEMIDGMVVNTDKVAELELLNTVTQHLDGDLTPIEYSAALSAFSRFCHRRPLDSHVGMLDGLLGSDVKSPGISALILAKVVISSLRREDFIGDKMTTSISPQATVYHLLHATEQSTALATTRRGLECLNLVLRTKPFMTNQCIVEASLAMLNRLAQRHDTRLRALYLDICTTFTALLQHHRSRLRDRMHLLVELAQTLISCFYRKLKSSNSSNTKQLTARHARVLARLLQLLCNPPRFTKSKQHTSELVDEGRKAQAHVGQYAQFVLHHYCSVVLTGTPEEGVRPGLMPGMYAAIDAMEVHDGEAVKVLSAAMNNSERAIWRSVYDEYKMFGKWRGG</sequence>
<organism evidence="2 3">
    <name type="scientific">Meristemomyces frigidus</name>
    <dbReference type="NCBI Taxonomy" id="1508187"/>
    <lineage>
        <taxon>Eukaryota</taxon>
        <taxon>Fungi</taxon>
        <taxon>Dikarya</taxon>
        <taxon>Ascomycota</taxon>
        <taxon>Pezizomycotina</taxon>
        <taxon>Dothideomycetes</taxon>
        <taxon>Dothideomycetidae</taxon>
        <taxon>Mycosphaerellales</taxon>
        <taxon>Teratosphaeriaceae</taxon>
        <taxon>Meristemomyces</taxon>
    </lineage>
</organism>
<proteinExistence type="predicted"/>
<name>A0AAN7TKL7_9PEZI</name>
<dbReference type="PANTHER" id="PTHR15682">
    <property type="entry name" value="UNHEALTHY RIBOSOME BIOGENESIS PROTEIN 2 HOMOLOG"/>
    <property type="match status" value="1"/>
</dbReference>
<feature type="domain" description="Nucleolar 27S pre-rRNA processing Urb2/Npa2 C-terminal" evidence="1">
    <location>
        <begin position="860"/>
        <end position="1071"/>
    </location>
</feature>
<dbReference type="InterPro" id="IPR052609">
    <property type="entry name" value="Ribosome_Biogenesis_Reg"/>
</dbReference>
<accession>A0AAN7TKL7</accession>
<dbReference type="GO" id="GO:0005730">
    <property type="term" value="C:nucleolus"/>
    <property type="evidence" value="ECO:0007669"/>
    <property type="project" value="TreeGrafter"/>
</dbReference>
<dbReference type="PANTHER" id="PTHR15682:SF2">
    <property type="entry name" value="UNHEALTHY RIBOSOME BIOGENESIS PROTEIN 2 HOMOLOG"/>
    <property type="match status" value="1"/>
</dbReference>
<dbReference type="Proteomes" id="UP001310890">
    <property type="component" value="Unassembled WGS sequence"/>
</dbReference>
<dbReference type="GO" id="GO:0042254">
    <property type="term" value="P:ribosome biogenesis"/>
    <property type="evidence" value="ECO:0007669"/>
    <property type="project" value="TreeGrafter"/>
</dbReference>